<protein>
    <recommendedName>
        <fullName evidence="4">Remorin C-terminal domain-containing protein</fullName>
    </recommendedName>
</protein>
<dbReference type="Pfam" id="PF03763">
    <property type="entry name" value="Remorin_C"/>
    <property type="match status" value="1"/>
</dbReference>
<dbReference type="EMBL" id="NKXS01005911">
    <property type="protein sequence ID" value="PIN02459.1"/>
    <property type="molecule type" value="Genomic_DNA"/>
</dbReference>
<dbReference type="AlphaFoldDB" id="A0A2G9GB01"/>
<keyword evidence="2" id="KW-0175">Coiled coil</keyword>
<feature type="compositionally biased region" description="Basic and acidic residues" evidence="3">
    <location>
        <begin position="17"/>
        <end position="31"/>
    </location>
</feature>
<feature type="region of interest" description="Disordered" evidence="3">
    <location>
        <begin position="81"/>
        <end position="230"/>
    </location>
</feature>
<dbReference type="InterPro" id="IPR005516">
    <property type="entry name" value="Remorin_C"/>
</dbReference>
<proteinExistence type="inferred from homology"/>
<organism evidence="5 6">
    <name type="scientific">Handroanthus impetiginosus</name>
    <dbReference type="NCBI Taxonomy" id="429701"/>
    <lineage>
        <taxon>Eukaryota</taxon>
        <taxon>Viridiplantae</taxon>
        <taxon>Streptophyta</taxon>
        <taxon>Embryophyta</taxon>
        <taxon>Tracheophyta</taxon>
        <taxon>Spermatophyta</taxon>
        <taxon>Magnoliopsida</taxon>
        <taxon>eudicotyledons</taxon>
        <taxon>Gunneridae</taxon>
        <taxon>Pentapetalae</taxon>
        <taxon>asterids</taxon>
        <taxon>lamiids</taxon>
        <taxon>Lamiales</taxon>
        <taxon>Bignoniaceae</taxon>
        <taxon>Crescentiina</taxon>
        <taxon>Tabebuia alliance</taxon>
        <taxon>Handroanthus</taxon>
    </lineage>
</organism>
<feature type="region of interest" description="Disordered" evidence="3">
    <location>
        <begin position="293"/>
        <end position="316"/>
    </location>
</feature>
<comment type="caution">
    <text evidence="5">The sequence shown here is derived from an EMBL/GenBank/DDBJ whole genome shotgun (WGS) entry which is preliminary data.</text>
</comment>
<evidence type="ECO:0000313" key="6">
    <source>
        <dbReference type="Proteomes" id="UP000231279"/>
    </source>
</evidence>
<dbReference type="STRING" id="429701.A0A2G9GB01"/>
<feature type="domain" description="Remorin C-terminal" evidence="4">
    <location>
        <begin position="223"/>
        <end position="325"/>
    </location>
</feature>
<feature type="compositionally biased region" description="Basic and acidic residues" evidence="3">
    <location>
        <begin position="83"/>
        <end position="96"/>
    </location>
</feature>
<gene>
    <name evidence="5" type="ORF">CDL12_25022</name>
</gene>
<keyword evidence="6" id="KW-1185">Reference proteome</keyword>
<dbReference type="OrthoDB" id="1879425at2759"/>
<dbReference type="Proteomes" id="UP000231279">
    <property type="component" value="Unassembled WGS sequence"/>
</dbReference>
<evidence type="ECO:0000259" key="4">
    <source>
        <dbReference type="Pfam" id="PF03763"/>
    </source>
</evidence>
<feature type="region of interest" description="Disordered" evidence="3">
    <location>
        <begin position="1"/>
        <end position="51"/>
    </location>
</feature>
<evidence type="ECO:0000313" key="5">
    <source>
        <dbReference type="EMBL" id="PIN02459.1"/>
    </source>
</evidence>
<feature type="compositionally biased region" description="Basic and acidic residues" evidence="3">
    <location>
        <begin position="163"/>
        <end position="174"/>
    </location>
</feature>
<dbReference type="PANTHER" id="PTHR31471">
    <property type="entry name" value="OS02G0116800 PROTEIN"/>
    <property type="match status" value="1"/>
</dbReference>
<feature type="compositionally biased region" description="Basic and acidic residues" evidence="3">
    <location>
        <begin position="194"/>
        <end position="207"/>
    </location>
</feature>
<evidence type="ECO:0000256" key="1">
    <source>
        <dbReference type="ARBA" id="ARBA00005711"/>
    </source>
</evidence>
<feature type="coiled-coil region" evidence="2">
    <location>
        <begin position="234"/>
        <end position="276"/>
    </location>
</feature>
<feature type="compositionally biased region" description="Polar residues" evidence="3">
    <location>
        <begin position="181"/>
        <end position="193"/>
    </location>
</feature>
<evidence type="ECO:0000256" key="2">
    <source>
        <dbReference type="SAM" id="Coils"/>
    </source>
</evidence>
<feature type="compositionally biased region" description="Basic and acidic residues" evidence="3">
    <location>
        <begin position="297"/>
        <end position="315"/>
    </location>
</feature>
<name>A0A2G9GB01_9LAMI</name>
<evidence type="ECO:0000256" key="3">
    <source>
        <dbReference type="SAM" id="MobiDB-lite"/>
    </source>
</evidence>
<accession>A0A2G9GB01</accession>
<reference evidence="6" key="1">
    <citation type="journal article" date="2018" name="Gigascience">
        <title>Genome assembly of the Pink Ipe (Handroanthus impetiginosus, Bignoniaceae), a highly valued, ecologically keystone Neotropical timber forest tree.</title>
        <authorList>
            <person name="Silva-Junior O.B."/>
            <person name="Grattapaglia D."/>
            <person name="Novaes E."/>
            <person name="Collevatti R.G."/>
        </authorList>
    </citation>
    <scope>NUCLEOTIDE SEQUENCE [LARGE SCALE GENOMIC DNA]</scope>
    <source>
        <strain evidence="6">cv. UFG-1</strain>
    </source>
</reference>
<comment type="similarity">
    <text evidence="1">Belongs to the remorin family.</text>
</comment>
<dbReference type="PANTHER" id="PTHR31471:SF51">
    <property type="entry name" value="REMORIN FAMILY PROTEIN"/>
    <property type="match status" value="1"/>
</dbReference>
<sequence length="330" mass="37406">MEYLIKQTRQRFSGTRQDNKDESSSTRDRKIPPQKTQSSSEKSRSQSWIRRQFSRQMSRDYDLNGSDYATAVAAAAYAIQSLEESKSKDQKEKTYGPDKSLNKMKSKVDDTGVPPERLKSALKSSTSSKDPAKKLPASTSKKIPEKVPSMKKKISFADIDEDRPEKSPIGKVSERAPSMKGPQTSTDKQLNVTDSKEPKTTMPKADRLPTGPSTSVPKPGPESSKADTWEKQEMANIKERFEKLRATIDNWETKKKKRAKRKLERIEAELDKRRVKALQSYNSKIKRVEGIAGGAREQNEENRRNEEFKAREKANKIRSTGKLPATCLCF</sequence>